<dbReference type="GO" id="GO:0016020">
    <property type="term" value="C:membrane"/>
    <property type="evidence" value="ECO:0007669"/>
    <property type="project" value="UniProtKB-SubCell"/>
</dbReference>
<evidence type="ECO:0000256" key="6">
    <source>
        <dbReference type="SAM" id="Phobius"/>
    </source>
</evidence>
<dbReference type="InterPro" id="IPR049326">
    <property type="entry name" value="Rhodopsin_dom_fungi"/>
</dbReference>
<dbReference type="InterPro" id="IPR052337">
    <property type="entry name" value="SAT4-like"/>
</dbReference>
<evidence type="ECO:0000256" key="1">
    <source>
        <dbReference type="ARBA" id="ARBA00004141"/>
    </source>
</evidence>
<protein>
    <recommendedName>
        <fullName evidence="7">Rhodopsin domain-containing protein</fullName>
    </recommendedName>
</protein>
<evidence type="ECO:0000313" key="8">
    <source>
        <dbReference type="EMBL" id="OCK73983.1"/>
    </source>
</evidence>
<feature type="transmembrane region" description="Helical" evidence="6">
    <location>
        <begin position="67"/>
        <end position="94"/>
    </location>
</feature>
<reference evidence="8 9" key="1">
    <citation type="journal article" date="2016" name="Nat. Commun.">
        <title>Ectomycorrhizal ecology is imprinted in the genome of the dominant symbiotic fungus Cenococcum geophilum.</title>
        <authorList>
            <consortium name="DOE Joint Genome Institute"/>
            <person name="Peter M."/>
            <person name="Kohler A."/>
            <person name="Ohm R.A."/>
            <person name="Kuo A."/>
            <person name="Krutzmann J."/>
            <person name="Morin E."/>
            <person name="Arend M."/>
            <person name="Barry K.W."/>
            <person name="Binder M."/>
            <person name="Choi C."/>
            <person name="Clum A."/>
            <person name="Copeland A."/>
            <person name="Grisel N."/>
            <person name="Haridas S."/>
            <person name="Kipfer T."/>
            <person name="LaButti K."/>
            <person name="Lindquist E."/>
            <person name="Lipzen A."/>
            <person name="Maire R."/>
            <person name="Meier B."/>
            <person name="Mihaltcheva S."/>
            <person name="Molinier V."/>
            <person name="Murat C."/>
            <person name="Poggeler S."/>
            <person name="Quandt C.A."/>
            <person name="Sperisen C."/>
            <person name="Tritt A."/>
            <person name="Tisserant E."/>
            <person name="Crous P.W."/>
            <person name="Henrissat B."/>
            <person name="Nehls U."/>
            <person name="Egli S."/>
            <person name="Spatafora J.W."/>
            <person name="Grigoriev I.V."/>
            <person name="Martin F.M."/>
        </authorList>
    </citation>
    <scope>NUCLEOTIDE SEQUENCE [LARGE SCALE GENOMIC DNA]</scope>
    <source>
        <strain evidence="8 9">CBS 459.81</strain>
    </source>
</reference>
<evidence type="ECO:0000256" key="2">
    <source>
        <dbReference type="ARBA" id="ARBA00022692"/>
    </source>
</evidence>
<feature type="transmembrane region" description="Helical" evidence="6">
    <location>
        <begin position="145"/>
        <end position="172"/>
    </location>
</feature>
<evidence type="ECO:0000256" key="4">
    <source>
        <dbReference type="ARBA" id="ARBA00023136"/>
    </source>
</evidence>
<keyword evidence="9" id="KW-1185">Reference proteome</keyword>
<keyword evidence="3 6" id="KW-1133">Transmembrane helix</keyword>
<keyword evidence="2 6" id="KW-0812">Transmembrane</keyword>
<dbReference type="EMBL" id="KV745597">
    <property type="protein sequence ID" value="OCK73983.1"/>
    <property type="molecule type" value="Genomic_DNA"/>
</dbReference>
<feature type="transmembrane region" description="Helical" evidence="6">
    <location>
        <begin position="21"/>
        <end position="47"/>
    </location>
</feature>
<dbReference type="OrthoDB" id="444631at2759"/>
<feature type="transmembrane region" description="Helical" evidence="6">
    <location>
        <begin position="106"/>
        <end position="125"/>
    </location>
</feature>
<comment type="subcellular location">
    <subcellularLocation>
        <location evidence="1">Membrane</location>
        <topology evidence="1">Multi-pass membrane protein</topology>
    </subcellularLocation>
</comment>
<dbReference type="PANTHER" id="PTHR33048:SF55">
    <property type="entry name" value="INTEGRAL MEMBRANE PROTEIN"/>
    <property type="match status" value="1"/>
</dbReference>
<keyword evidence="4 6" id="KW-0472">Membrane</keyword>
<dbReference type="Pfam" id="PF20684">
    <property type="entry name" value="Fung_rhodopsin"/>
    <property type="match status" value="1"/>
</dbReference>
<proteinExistence type="inferred from homology"/>
<evidence type="ECO:0000256" key="5">
    <source>
        <dbReference type="ARBA" id="ARBA00038359"/>
    </source>
</evidence>
<accession>A0A8E2J975</accession>
<evidence type="ECO:0000313" key="9">
    <source>
        <dbReference type="Proteomes" id="UP000250266"/>
    </source>
</evidence>
<dbReference type="Proteomes" id="UP000250266">
    <property type="component" value="Unassembled WGS sequence"/>
</dbReference>
<dbReference type="AlphaFoldDB" id="A0A8E2J975"/>
<dbReference type="PANTHER" id="PTHR33048">
    <property type="entry name" value="PTH11-LIKE INTEGRAL MEMBRANE PROTEIN (AFU_ORTHOLOGUE AFUA_5G11245)"/>
    <property type="match status" value="1"/>
</dbReference>
<name>A0A8E2J975_9PEZI</name>
<evidence type="ECO:0000259" key="7">
    <source>
        <dbReference type="Pfam" id="PF20684"/>
    </source>
</evidence>
<gene>
    <name evidence="8" type="ORF">K432DRAFT_339537</name>
</gene>
<evidence type="ECO:0000256" key="3">
    <source>
        <dbReference type="ARBA" id="ARBA00022989"/>
    </source>
</evidence>
<feature type="domain" description="Rhodopsin" evidence="7">
    <location>
        <begin position="2"/>
        <end position="167"/>
    </location>
</feature>
<organism evidence="8 9">
    <name type="scientific">Lepidopterella palustris CBS 459.81</name>
    <dbReference type="NCBI Taxonomy" id="1314670"/>
    <lineage>
        <taxon>Eukaryota</taxon>
        <taxon>Fungi</taxon>
        <taxon>Dikarya</taxon>
        <taxon>Ascomycota</taxon>
        <taxon>Pezizomycotina</taxon>
        <taxon>Dothideomycetes</taxon>
        <taxon>Pleosporomycetidae</taxon>
        <taxon>Mytilinidiales</taxon>
        <taxon>Argynnaceae</taxon>
        <taxon>Lepidopterella</taxon>
    </lineage>
</organism>
<sequence>MGLFKPSVLTQYLRFFQVNRVFRWSCFVLIAVVILHTLTITFVSAFICSPVAYFWDRLIPNGKCLNMTVFWLTASGIHTGTDIVIFMLPFPIIWKLHISRKQRLQLMLVFGHGFFLVIVSVLRLPTVWEFSKTKDPTYDHPLMSAWTIIEANTVVLCTSLPVLKLLVYVIFLKLRTTVASTKASYSLDFE</sequence>
<comment type="similarity">
    <text evidence="5">Belongs to the SAT4 family.</text>
</comment>